<evidence type="ECO:0000259" key="8">
    <source>
        <dbReference type="Pfam" id="PF04824"/>
    </source>
</evidence>
<dbReference type="InterPro" id="IPR006909">
    <property type="entry name" value="Rad21/Rec8_C_eu"/>
</dbReference>
<dbReference type="GO" id="GO:0007062">
    <property type="term" value="P:sister chromatid cohesion"/>
    <property type="evidence" value="ECO:0007669"/>
    <property type="project" value="InterPro"/>
</dbReference>
<keyword evidence="6" id="KW-0539">Nucleus</keyword>
<dbReference type="InterPro" id="IPR023093">
    <property type="entry name" value="ScpA-like_C"/>
</dbReference>
<keyword evidence="5" id="KW-0159">Chromosome partition</keyword>
<evidence type="ECO:0000256" key="2">
    <source>
        <dbReference type="ARBA" id="ARBA00004286"/>
    </source>
</evidence>
<accession>A0A7L1H2K1</accession>
<dbReference type="InterPro" id="IPR049589">
    <property type="entry name" value="NXP1_M-like"/>
</dbReference>
<feature type="region of interest" description="Disordered" evidence="7">
    <location>
        <begin position="398"/>
        <end position="438"/>
    </location>
</feature>
<gene>
    <name evidence="10" type="primary">Rad21l1</name>
    <name evidence="10" type="ORF">INDMAC_R08458</name>
</gene>
<reference evidence="10 11" key="1">
    <citation type="submission" date="2019-09" db="EMBL/GenBank/DDBJ databases">
        <title>Bird 10,000 Genomes (B10K) Project - Family phase.</title>
        <authorList>
            <person name="Zhang G."/>
        </authorList>
    </citation>
    <scope>NUCLEOTIDE SEQUENCE [LARGE SCALE GENOMIC DNA]</scope>
    <source>
        <strain evidence="10">B10K-DU-001-78</strain>
        <tissue evidence="10">Muscle</tissue>
    </source>
</reference>
<organism evidence="10 11">
    <name type="scientific">Indicator maculatus</name>
    <name type="common">spotted honeyguide</name>
    <dbReference type="NCBI Taxonomy" id="545262"/>
    <lineage>
        <taxon>Eukaryota</taxon>
        <taxon>Metazoa</taxon>
        <taxon>Chordata</taxon>
        <taxon>Craniata</taxon>
        <taxon>Vertebrata</taxon>
        <taxon>Euteleostomi</taxon>
        <taxon>Archelosauria</taxon>
        <taxon>Archosauria</taxon>
        <taxon>Dinosauria</taxon>
        <taxon>Saurischia</taxon>
        <taxon>Theropoda</taxon>
        <taxon>Coelurosauria</taxon>
        <taxon>Aves</taxon>
        <taxon>Neognathae</taxon>
        <taxon>Neoaves</taxon>
        <taxon>Telluraves</taxon>
        <taxon>Coraciimorphae</taxon>
        <taxon>Piciformes</taxon>
        <taxon>Indicatoridae</taxon>
        <taxon>Indicator</taxon>
    </lineage>
</organism>
<evidence type="ECO:0000256" key="1">
    <source>
        <dbReference type="ARBA" id="ARBA00004123"/>
    </source>
</evidence>
<dbReference type="Pfam" id="PF04825">
    <property type="entry name" value="Rad21_Rec8_N"/>
    <property type="match status" value="1"/>
</dbReference>
<evidence type="ECO:0000313" key="11">
    <source>
        <dbReference type="Proteomes" id="UP000557230"/>
    </source>
</evidence>
<protein>
    <submittedName>
        <fullName evidence="10">RD21L protein</fullName>
    </submittedName>
</protein>
<dbReference type="InterPro" id="IPR006910">
    <property type="entry name" value="Rad21_Rec8_N"/>
</dbReference>
<dbReference type="OrthoDB" id="10071381at2759"/>
<evidence type="ECO:0000256" key="5">
    <source>
        <dbReference type="ARBA" id="ARBA00022829"/>
    </source>
</evidence>
<comment type="similarity">
    <text evidence="3">Belongs to the rad21 family.</text>
</comment>
<feature type="compositionally biased region" description="Basic and acidic residues" evidence="7">
    <location>
        <begin position="401"/>
        <end position="438"/>
    </location>
</feature>
<dbReference type="InterPro" id="IPR036390">
    <property type="entry name" value="WH_DNA-bd_sf"/>
</dbReference>
<evidence type="ECO:0000313" key="10">
    <source>
        <dbReference type="EMBL" id="NXN19766.1"/>
    </source>
</evidence>
<evidence type="ECO:0000256" key="3">
    <source>
        <dbReference type="ARBA" id="ARBA00009870"/>
    </source>
</evidence>
<dbReference type="CDD" id="cd21792">
    <property type="entry name" value="Rad21_Rec8_M_NXP1-like"/>
    <property type="match status" value="1"/>
</dbReference>
<name>A0A7L1H2K1_9PICI</name>
<dbReference type="Gene3D" id="1.10.10.580">
    <property type="entry name" value="Structural maintenance of chromosome 1. Chain E"/>
    <property type="match status" value="1"/>
</dbReference>
<comment type="subcellular location">
    <subcellularLocation>
        <location evidence="2">Chromosome</location>
    </subcellularLocation>
    <subcellularLocation>
        <location evidence="1">Nucleus</location>
    </subcellularLocation>
</comment>
<feature type="non-terminal residue" evidence="10">
    <location>
        <position position="1"/>
    </location>
</feature>
<evidence type="ECO:0000256" key="4">
    <source>
        <dbReference type="ARBA" id="ARBA00022454"/>
    </source>
</evidence>
<dbReference type="GO" id="GO:0003682">
    <property type="term" value="F:chromatin binding"/>
    <property type="evidence" value="ECO:0007669"/>
    <property type="project" value="TreeGrafter"/>
</dbReference>
<comment type="caution">
    <text evidence="10">The sequence shown here is derived from an EMBL/GenBank/DDBJ whole genome shotgun (WGS) entry which is preliminary data.</text>
</comment>
<dbReference type="SUPFAM" id="SSF46785">
    <property type="entry name" value="Winged helix' DNA-binding domain"/>
    <property type="match status" value="1"/>
</dbReference>
<dbReference type="Pfam" id="PF04824">
    <property type="entry name" value="Rad21_Rec8"/>
    <property type="match status" value="1"/>
</dbReference>
<dbReference type="GO" id="GO:0007059">
    <property type="term" value="P:chromosome segregation"/>
    <property type="evidence" value="ECO:0007669"/>
    <property type="project" value="UniProtKB-KW"/>
</dbReference>
<keyword evidence="11" id="KW-1185">Reference proteome</keyword>
<dbReference type="Proteomes" id="UP000557230">
    <property type="component" value="Unassembled WGS sequence"/>
</dbReference>
<dbReference type="EMBL" id="VXBD01015494">
    <property type="protein sequence ID" value="NXN19766.1"/>
    <property type="molecule type" value="Genomic_DNA"/>
</dbReference>
<evidence type="ECO:0000256" key="7">
    <source>
        <dbReference type="SAM" id="MobiDB-lite"/>
    </source>
</evidence>
<evidence type="ECO:0000259" key="9">
    <source>
        <dbReference type="Pfam" id="PF04825"/>
    </source>
</evidence>
<keyword evidence="4" id="KW-0158">Chromosome</keyword>
<dbReference type="PANTHER" id="PTHR12585:SF19">
    <property type="entry name" value="DOUBLE-STRAND-BREAK REPAIR PROTEIN RAD21-LIKE PROTEIN 1"/>
    <property type="match status" value="1"/>
</dbReference>
<dbReference type="InterPro" id="IPR039781">
    <property type="entry name" value="Rad21/Rec8-like"/>
</dbReference>
<feature type="domain" description="Rad21/Rec8-like protein N-terminal" evidence="9">
    <location>
        <begin position="1"/>
        <end position="100"/>
    </location>
</feature>
<sequence>MFYMHLLINKRGPLAKIWLAAHWEKKLTKAHIFECNLETTVEKIISPKFTIALRTSGHLLLGVVRIYHRKAKYLLADCSEALTKMKTAFRPGLVDLPEENFEAAYQSVTLPEEFHDFETPLPSLNVIDVVGHFSLNQSRAEDITLTEGFESNIILCDSNFGERNEEPEALSKKSFLDHSTLTSSYSLVADHCSLNVSGDRTVLQEDTFDLQQDCFGDEENAADMIELLLRDEQSGLDKDLLDVSEDFPLSQDPAENSMSSEFDSHLQQPLCSCGNCSQAACTDGHLLKETVLLLREEEGFVLQPADDTAVNQRKKKKRKRKLLVDVVKELSCTTIHNQLNDCSDILTTLDLAPPTRKTMMWKEWGGADKLLTHPGQPLIHTTLKMLFEKCFKSHTLKKRRNEIQGEPEVKETRREQDSTEEPRSHKDSAHPDTERETGRDLVISMAQNGRNEDDGSCGESRVSISDTSVDLLPSFSARPCLLKLCSVLVCQQEGKVFSESSSLMNLSLAQAAEAQQDESPNVCVLKALPQQHRTLLSQKAFKAELMRDGEDSEETRWSKRTLQLLKTLQHLRSSGASSFSFQELCRRSSRREAAAKFSLLLVLKKHSIIQLRQSSPFADITVTPGPMFDAN</sequence>
<dbReference type="PANTHER" id="PTHR12585">
    <property type="entry name" value="SCC1 / RAD21 FAMILY MEMBER"/>
    <property type="match status" value="1"/>
</dbReference>
<proteinExistence type="inferred from homology"/>
<evidence type="ECO:0000256" key="6">
    <source>
        <dbReference type="ARBA" id="ARBA00023242"/>
    </source>
</evidence>
<dbReference type="GO" id="GO:1990414">
    <property type="term" value="P:replication-born double-strand break repair via sister chromatid exchange"/>
    <property type="evidence" value="ECO:0007669"/>
    <property type="project" value="TreeGrafter"/>
</dbReference>
<feature type="non-terminal residue" evidence="10">
    <location>
        <position position="631"/>
    </location>
</feature>
<dbReference type="AlphaFoldDB" id="A0A7L1H2K1"/>
<feature type="domain" description="Rad21/Rec8-like protein C-terminal eukaryotic" evidence="8">
    <location>
        <begin position="578"/>
        <end position="628"/>
    </location>
</feature>
<dbReference type="GO" id="GO:0005634">
    <property type="term" value="C:nucleus"/>
    <property type="evidence" value="ECO:0007669"/>
    <property type="project" value="UniProtKB-SubCell"/>
</dbReference>
<dbReference type="GO" id="GO:0030893">
    <property type="term" value="C:meiotic cohesin complex"/>
    <property type="evidence" value="ECO:0007669"/>
    <property type="project" value="TreeGrafter"/>
</dbReference>